<sequence length="37" mass="4419">MTTLCLCKLHTSPQKKKKMICNQKLFYRLSESSHYQT</sequence>
<dbReference type="InParanoid" id="G9EIX7"/>
<evidence type="ECO:0000313" key="1">
    <source>
        <dbReference type="EMBL" id="EHL32895.1"/>
    </source>
</evidence>
<protein>
    <submittedName>
        <fullName evidence="1">Uncharacterized protein</fullName>
    </submittedName>
</protein>
<proteinExistence type="predicted"/>
<reference evidence="1 2" key="1">
    <citation type="journal article" date="2011" name="BMC Genomics">
        <title>Insight into cross-talk between intra-amoebal pathogens.</title>
        <authorList>
            <person name="Gimenez G."/>
            <person name="Bertelli C."/>
            <person name="Moliner C."/>
            <person name="Robert C."/>
            <person name="Raoult D."/>
            <person name="Fournier P.E."/>
            <person name="Greub G."/>
        </authorList>
    </citation>
    <scope>NUCLEOTIDE SEQUENCE [LARGE SCALE GENOMIC DNA]</scope>
    <source>
        <strain evidence="1 2">LLAP12</strain>
    </source>
</reference>
<gene>
    <name evidence="1" type="ORF">LDG_5134</name>
</gene>
<evidence type="ECO:0000313" key="2">
    <source>
        <dbReference type="Proteomes" id="UP000002770"/>
    </source>
</evidence>
<dbReference type="Proteomes" id="UP000002770">
    <property type="component" value="Unassembled WGS sequence"/>
</dbReference>
<name>G9EIX7_9GAMM</name>
<dbReference type="AlphaFoldDB" id="G9EIX7"/>
<accession>G9EIX7</accession>
<dbReference type="EMBL" id="JH413793">
    <property type="protein sequence ID" value="EHL32895.1"/>
    <property type="molecule type" value="Genomic_DNA"/>
</dbReference>
<keyword evidence="2" id="KW-1185">Reference proteome</keyword>
<organism evidence="1 2">
    <name type="scientific">Legionella drancourtii LLAP12</name>
    <dbReference type="NCBI Taxonomy" id="658187"/>
    <lineage>
        <taxon>Bacteria</taxon>
        <taxon>Pseudomonadati</taxon>
        <taxon>Pseudomonadota</taxon>
        <taxon>Gammaproteobacteria</taxon>
        <taxon>Legionellales</taxon>
        <taxon>Legionellaceae</taxon>
        <taxon>Legionella</taxon>
    </lineage>
</organism>
<dbReference type="HOGENOM" id="CLU_3345241_0_0_6"/>